<keyword evidence="3" id="KW-1185">Reference proteome</keyword>
<evidence type="ECO:0000256" key="1">
    <source>
        <dbReference type="SAM" id="Phobius"/>
    </source>
</evidence>
<comment type="caution">
    <text evidence="2">The sequence shown here is derived from an EMBL/GenBank/DDBJ whole genome shotgun (WGS) entry which is preliminary data.</text>
</comment>
<accession>A0A5M6CT11</accession>
<dbReference type="Pfam" id="PF13858">
    <property type="entry name" value="DUF4199"/>
    <property type="match status" value="1"/>
</dbReference>
<dbReference type="InterPro" id="IPR025250">
    <property type="entry name" value="DUF4199"/>
</dbReference>
<reference evidence="2 3" key="1">
    <citation type="submission" date="2019-09" db="EMBL/GenBank/DDBJ databases">
        <title>Genome sequence and assembly of Taibaiella sp.</title>
        <authorList>
            <person name="Chhetri G."/>
        </authorList>
    </citation>
    <scope>NUCLEOTIDE SEQUENCE [LARGE SCALE GENOMIC DNA]</scope>
    <source>
        <strain evidence="2 3">KVB11</strain>
    </source>
</reference>
<gene>
    <name evidence="2" type="ORF">F0919_03765</name>
</gene>
<feature type="transmembrane region" description="Helical" evidence="1">
    <location>
        <begin position="77"/>
        <end position="95"/>
    </location>
</feature>
<keyword evidence="1" id="KW-0812">Transmembrane</keyword>
<proteinExistence type="predicted"/>
<keyword evidence="1" id="KW-1133">Transmembrane helix</keyword>
<protein>
    <submittedName>
        <fullName evidence="2">DUF4199 domain-containing protein</fullName>
    </submittedName>
</protein>
<organism evidence="2 3">
    <name type="scientific">Taibaiella lutea</name>
    <dbReference type="NCBI Taxonomy" id="2608001"/>
    <lineage>
        <taxon>Bacteria</taxon>
        <taxon>Pseudomonadati</taxon>
        <taxon>Bacteroidota</taxon>
        <taxon>Chitinophagia</taxon>
        <taxon>Chitinophagales</taxon>
        <taxon>Chitinophagaceae</taxon>
        <taxon>Taibaiella</taxon>
    </lineage>
</organism>
<dbReference type="EMBL" id="VWSH01000001">
    <property type="protein sequence ID" value="KAA5537520.1"/>
    <property type="molecule type" value="Genomic_DNA"/>
</dbReference>
<dbReference type="AlphaFoldDB" id="A0A5M6CT11"/>
<feature type="transmembrane region" description="Helical" evidence="1">
    <location>
        <begin position="38"/>
        <end position="57"/>
    </location>
</feature>
<evidence type="ECO:0000313" key="2">
    <source>
        <dbReference type="EMBL" id="KAA5537520.1"/>
    </source>
</evidence>
<sequence length="184" mass="20732">MKKTILIYGLIAGIVVAIPMLFTANLCHSDSNFDYTKSMLVGYASMIIAFSLIFVGVRNYRNNYNDGIISFGKAFKVGLFIALVASSIYVIGWLIEYYCFIPDFAEKYSAHEMEQLRKKGASAAELAEETKKMASFIQMYKNPLVVILMTYAEILPVGLLVTLISSLILKRKDNKTQFSFDQNK</sequence>
<feature type="transmembrane region" description="Helical" evidence="1">
    <location>
        <begin position="5"/>
        <end position="26"/>
    </location>
</feature>
<evidence type="ECO:0000313" key="3">
    <source>
        <dbReference type="Proteomes" id="UP000323632"/>
    </source>
</evidence>
<keyword evidence="1" id="KW-0472">Membrane</keyword>
<name>A0A5M6CT11_9BACT</name>
<feature type="transmembrane region" description="Helical" evidence="1">
    <location>
        <begin position="144"/>
        <end position="169"/>
    </location>
</feature>
<dbReference type="Proteomes" id="UP000323632">
    <property type="component" value="Unassembled WGS sequence"/>
</dbReference>